<evidence type="ECO:0000313" key="3">
    <source>
        <dbReference type="Proteomes" id="UP000494135"/>
    </source>
</evidence>
<proteinExistence type="predicted"/>
<evidence type="ECO:0000256" key="1">
    <source>
        <dbReference type="SAM" id="MobiDB-lite"/>
    </source>
</evidence>
<sequence>MKPDRLTMNGVRTIISIGGMVALLGCSSVAEQQAAPPSNQTTKSSMTDKQSGNQTGVVPNERVTWIKNPLITQIRFHDAIVRDDSIKMRYYLSYINPSKQDVKWTGKPTPDAPEIRLYSEGHEIQLEPPRKSNGIEPYVASPRDEDIRLYSYVLKAKEKWTTDGPTQFVIENTQFLTGTHIYEVVYWQTQLDWIDVREVLDRTDTGKGRMMYPITDNAPSNRLYFRVYKPTDEEASKGRHIEFLGEVDARTQVPALPYARPGDYAPKTGYWAATGKSIERLGGYYEVFVKEGDSLPNLPGDRGVDPFSFQWKYVGEQSAAAGK</sequence>
<dbReference type="Proteomes" id="UP000494135">
    <property type="component" value="Unassembled WGS sequence"/>
</dbReference>
<protein>
    <submittedName>
        <fullName evidence="2">Uncharacterized protein</fullName>
    </submittedName>
</protein>
<reference evidence="2 3" key="1">
    <citation type="submission" date="2020-04" db="EMBL/GenBank/DDBJ databases">
        <authorList>
            <person name="De Canck E."/>
        </authorList>
    </citation>
    <scope>NUCLEOTIDE SEQUENCE [LARGE SCALE GENOMIC DNA]</scope>
    <source>
        <strain evidence="2 3">LMG 29660</strain>
    </source>
</reference>
<dbReference type="PROSITE" id="PS51257">
    <property type="entry name" value="PROKAR_LIPOPROTEIN"/>
    <property type="match status" value="1"/>
</dbReference>
<feature type="region of interest" description="Disordered" evidence="1">
    <location>
        <begin position="33"/>
        <end position="58"/>
    </location>
</feature>
<name>A0A6J5DSY6_9BURK</name>
<dbReference type="AlphaFoldDB" id="A0A6J5DSY6"/>
<organism evidence="2 3">
    <name type="scientific">Burkholderia puraquae</name>
    <dbReference type="NCBI Taxonomy" id="1904757"/>
    <lineage>
        <taxon>Bacteria</taxon>
        <taxon>Pseudomonadati</taxon>
        <taxon>Pseudomonadota</taxon>
        <taxon>Betaproteobacteria</taxon>
        <taxon>Burkholderiales</taxon>
        <taxon>Burkholderiaceae</taxon>
        <taxon>Burkholderia</taxon>
        <taxon>Burkholderia cepacia complex</taxon>
    </lineage>
</organism>
<evidence type="ECO:0000313" key="2">
    <source>
        <dbReference type="EMBL" id="CAB3757370.1"/>
    </source>
</evidence>
<dbReference type="RefSeq" id="WP_244289296.1">
    <property type="nucleotide sequence ID" value="NZ_CADIKG010000006.1"/>
</dbReference>
<dbReference type="EMBL" id="CADIKG010000006">
    <property type="protein sequence ID" value="CAB3757370.1"/>
    <property type="molecule type" value="Genomic_DNA"/>
</dbReference>
<gene>
    <name evidence="2" type="ORF">LMG29660_03090</name>
</gene>
<feature type="compositionally biased region" description="Polar residues" evidence="1">
    <location>
        <begin position="33"/>
        <end position="57"/>
    </location>
</feature>
<accession>A0A6J5DSY6</accession>